<dbReference type="Gene3D" id="3.30.930.10">
    <property type="entry name" value="Bira Bifunctional Protein, Domain 2"/>
    <property type="match status" value="1"/>
</dbReference>
<dbReference type="Pfam" id="PF00069">
    <property type="entry name" value="Pkinase"/>
    <property type="match status" value="2"/>
</dbReference>
<feature type="compositionally biased region" description="Low complexity" evidence="12">
    <location>
        <begin position="216"/>
        <end position="237"/>
    </location>
</feature>
<dbReference type="SUPFAM" id="SSF55681">
    <property type="entry name" value="Class II aaRS and biotin synthetases"/>
    <property type="match status" value="1"/>
</dbReference>
<dbReference type="GO" id="GO:0007165">
    <property type="term" value="P:signal transduction"/>
    <property type="evidence" value="ECO:0007669"/>
    <property type="project" value="UniProtKB-ARBA"/>
</dbReference>
<keyword evidence="2" id="KW-0723">Serine/threonine-protein kinase</keyword>
<evidence type="ECO:0000256" key="11">
    <source>
        <dbReference type="PROSITE-ProRule" id="PRU10141"/>
    </source>
</evidence>
<feature type="compositionally biased region" description="Polar residues" evidence="12">
    <location>
        <begin position="1394"/>
        <end position="1403"/>
    </location>
</feature>
<dbReference type="SUPFAM" id="SSF52954">
    <property type="entry name" value="Class II aaRS ABD-related"/>
    <property type="match status" value="1"/>
</dbReference>
<dbReference type="PROSITE" id="PS50908">
    <property type="entry name" value="RWD"/>
    <property type="match status" value="1"/>
</dbReference>
<proteinExistence type="inferred from homology"/>
<dbReference type="PROSITE" id="PS50011">
    <property type="entry name" value="PROTEIN_KINASE_DOM"/>
    <property type="match status" value="1"/>
</dbReference>
<dbReference type="InterPro" id="IPR050339">
    <property type="entry name" value="CC_SR_Kinase"/>
</dbReference>
<sequence length="1413" mass="156147">MPKKNKKRRKIPKKPAQKLDSSVEEEVEALKAIYIDDFDLHEDGRGFNLRVVPHPGDAEENYVSAVLKVRYGGQYPRVPPELDIVQPEGLSADDVQKLSELLSERAAEQTNDSQVYTFTLVEACQEFLRGHNEDQGEERGKQLGTSLWDDMQRRAAGDELLDGDFGGSGMLVEDIWGDCDDSLFADEGVDPFPLPVNAGKGKHEVLKGRKSTGDMPSSAGPSSSEPSPEVSVVPNSEAEQDHAKNEQNTKARWMQEDVVGETKEAPDRACAAERDGSSEASSSACTSPQSFSRSMLSIVQGVMDRVLPLPGALLRLMGVSNMASVHKQMGQYTGQEEDYEDGAHERIRHELMMGHLLRLSVPGLSKGVPFHPLPSVAGHLQAKGLIPKWLSWILAQKPSIFERAFMQLFRKEIDEATTGRNLADASSWEVLRRFWQCQPDGGRLATVTSRYRTDFEEVKRVGQGGFGVVVSAIHGLDGRTYAVKKVKLISKTEQSYTRIVREVATLSRLQHPHVVRYFQAWFEPYTPGDAPDLDTDSSRDTSDWLQSQKVSPRAGKALPLSQQPESAALMPVREGSEEGRHSSFESASSSSFQIDTPSTDRCTKEGNSAFTFGPRVPSRTQWTASQGKGDTSQTKSKKGRRDSESYQMLYIQMEYCSRTLQQVLDSNELMDEETRWEVLREILFGLAYIHGQKIIHRDLKPANIFYGPGGDIKLGDFGLAKFISGQGERAPDGLDFDKNVPSSPYGQAPSSVPSEMTGVCGTSFYISPEIQENWAHYDNKVDMFSLGVVVFELWHRFSTGMERVTLLRDLREKGKMPQDWEQANPQVARLIRWLMSPLPGDRPSALEVLRSEFLPPRVGDEQIKDLLRSMEADVATYDRVIDGVFRSAQGLPRSTTIEAPSWALAGGPLALEGTDTDARHTVEGIVNEVFSSHGAIQMSSSEVGLCHDQLPPEAVRFLSPSGTIFSLRYDMRVPFAYWLVQRTKGQDATLGGAASVGTAQIEGLRRFEISSTYRYGSGISLARSYLQADLDFVTAPSCSVTEKLLSDKVFQGKVLSEKLLAEAEVLKAVTEVVDALKTSDVGRNFEVRLGHTMLIQAALKRIALPKELQAPVLQMVSGASRVSPLHANRRQKWDPMQKGLEGLGLVPSTVRHCSRFVLKLAGDPDIVLPQLRTELKGRQGALSPGVTICLEELQILVSLLHTWSIPSNQVVVDPLVKPDRDHYRGIYFQIHLVEPSSGASAIVAAGGRYDKLLDALWSSGRAPSGSSPFGGVGATLNLDHFVRFRKCHDSGASVSSADVLVSSRGGGASSLKVRMELVAQLWAAGLKAEMIHKVSPSMTEHYEYAMSRGMRWLVTINEQRLSSSETVRVKNLTDRKSEEEVPFDEVAPYIQSVNQKSGHFSSRPQRRDSIVRA</sequence>
<dbReference type="SMART" id="SM00591">
    <property type="entry name" value="RWD"/>
    <property type="match status" value="1"/>
</dbReference>
<dbReference type="FunFam" id="3.40.50.800:FF:000012">
    <property type="entry name" value="Histidine--tRNA ligase, cytoplasmic"/>
    <property type="match status" value="1"/>
</dbReference>
<dbReference type="InterPro" id="IPR017441">
    <property type="entry name" value="Protein_kinase_ATP_BS"/>
</dbReference>
<dbReference type="InterPro" id="IPR024435">
    <property type="entry name" value="HisRS-related_dom"/>
</dbReference>
<name>A0A8S1J5I5_9CHLO</name>
<dbReference type="Pfam" id="PF05773">
    <property type="entry name" value="RWD"/>
    <property type="match status" value="1"/>
</dbReference>
<keyword evidence="6 11" id="KW-0067">ATP-binding</keyword>
<feature type="compositionally biased region" description="Basic and acidic residues" evidence="12">
    <location>
        <begin position="239"/>
        <end position="277"/>
    </location>
</feature>
<dbReference type="InterPro" id="IPR000719">
    <property type="entry name" value="Prot_kinase_dom"/>
</dbReference>
<dbReference type="Pfam" id="PF13393">
    <property type="entry name" value="tRNA-synt_His"/>
    <property type="match status" value="1"/>
</dbReference>
<feature type="region of interest" description="Disordered" evidence="12">
    <location>
        <begin position="1394"/>
        <end position="1413"/>
    </location>
</feature>
<feature type="compositionally biased region" description="Polar residues" evidence="12">
    <location>
        <begin position="593"/>
        <end position="610"/>
    </location>
</feature>
<evidence type="ECO:0000259" key="14">
    <source>
        <dbReference type="PROSITE" id="PS50908"/>
    </source>
</evidence>
<accession>A0A8S1J5I5</accession>
<evidence type="ECO:0000313" key="15">
    <source>
        <dbReference type="EMBL" id="CAD7701489.1"/>
    </source>
</evidence>
<dbReference type="InterPro" id="IPR036621">
    <property type="entry name" value="Anticodon-bd_dom_sf"/>
</dbReference>
<comment type="catalytic activity">
    <reaction evidence="9">
        <text>L-threonyl-[protein] + ATP = O-phospho-L-threonyl-[protein] + ADP + H(+)</text>
        <dbReference type="Rhea" id="RHEA:46608"/>
        <dbReference type="Rhea" id="RHEA-COMP:11060"/>
        <dbReference type="Rhea" id="RHEA-COMP:11605"/>
        <dbReference type="ChEBI" id="CHEBI:15378"/>
        <dbReference type="ChEBI" id="CHEBI:30013"/>
        <dbReference type="ChEBI" id="CHEBI:30616"/>
        <dbReference type="ChEBI" id="CHEBI:61977"/>
        <dbReference type="ChEBI" id="CHEBI:456216"/>
        <dbReference type="EC" id="2.7.11.1"/>
    </reaction>
</comment>
<dbReference type="Gene3D" id="3.30.200.20">
    <property type="entry name" value="Phosphorylase Kinase, domain 1"/>
    <property type="match status" value="1"/>
</dbReference>
<keyword evidence="7" id="KW-0648">Protein biosynthesis</keyword>
<dbReference type="GO" id="GO:0005634">
    <property type="term" value="C:nucleus"/>
    <property type="evidence" value="ECO:0007669"/>
    <property type="project" value="TreeGrafter"/>
</dbReference>
<reference evidence="15" key="1">
    <citation type="submission" date="2020-12" db="EMBL/GenBank/DDBJ databases">
        <authorList>
            <person name="Iha C."/>
        </authorList>
    </citation>
    <scope>NUCLEOTIDE SEQUENCE</scope>
</reference>
<evidence type="ECO:0000256" key="8">
    <source>
        <dbReference type="ARBA" id="ARBA00037982"/>
    </source>
</evidence>
<feature type="region of interest" description="Disordered" evidence="12">
    <location>
        <begin position="192"/>
        <end position="289"/>
    </location>
</feature>
<feature type="region of interest" description="Disordered" evidence="12">
    <location>
        <begin position="529"/>
        <end position="643"/>
    </location>
</feature>
<dbReference type="Proteomes" id="UP000708148">
    <property type="component" value="Unassembled WGS sequence"/>
</dbReference>
<feature type="binding site" evidence="11">
    <location>
        <position position="485"/>
    </location>
    <ligand>
        <name>ATP</name>
        <dbReference type="ChEBI" id="CHEBI:30616"/>
    </ligand>
</feature>
<dbReference type="InterPro" id="IPR011009">
    <property type="entry name" value="Kinase-like_dom_sf"/>
</dbReference>
<dbReference type="InterPro" id="IPR006575">
    <property type="entry name" value="RWD_dom"/>
</dbReference>
<dbReference type="PANTHER" id="PTHR11042:SF136">
    <property type="entry name" value="EIF-2-ALPHA KINASE GCN2"/>
    <property type="match status" value="1"/>
</dbReference>
<dbReference type="Gene3D" id="1.10.510.10">
    <property type="entry name" value="Transferase(Phosphotransferase) domain 1"/>
    <property type="match status" value="1"/>
</dbReference>
<evidence type="ECO:0000256" key="5">
    <source>
        <dbReference type="ARBA" id="ARBA00022777"/>
    </source>
</evidence>
<organism evidence="15 16">
    <name type="scientific">Ostreobium quekettii</name>
    <dbReference type="NCBI Taxonomy" id="121088"/>
    <lineage>
        <taxon>Eukaryota</taxon>
        <taxon>Viridiplantae</taxon>
        <taxon>Chlorophyta</taxon>
        <taxon>core chlorophytes</taxon>
        <taxon>Ulvophyceae</taxon>
        <taxon>TCBD clade</taxon>
        <taxon>Bryopsidales</taxon>
        <taxon>Ostreobineae</taxon>
        <taxon>Ostreobiaceae</taxon>
        <taxon>Ostreobium</taxon>
    </lineage>
</organism>
<feature type="compositionally biased region" description="Low complexity" evidence="12">
    <location>
        <begin position="278"/>
        <end position="289"/>
    </location>
</feature>
<keyword evidence="4 11" id="KW-0547">Nucleotide-binding</keyword>
<dbReference type="PROSITE" id="PS00108">
    <property type="entry name" value="PROTEIN_KINASE_ST"/>
    <property type="match status" value="1"/>
</dbReference>
<dbReference type="GO" id="GO:0006412">
    <property type="term" value="P:translation"/>
    <property type="evidence" value="ECO:0007669"/>
    <property type="project" value="UniProtKB-KW"/>
</dbReference>
<dbReference type="SUPFAM" id="SSF56112">
    <property type="entry name" value="Protein kinase-like (PK-like)"/>
    <property type="match status" value="1"/>
</dbReference>
<dbReference type="Pfam" id="PF12745">
    <property type="entry name" value="HGTP_anticodon2"/>
    <property type="match status" value="1"/>
</dbReference>
<keyword evidence="5" id="KW-0418">Kinase</keyword>
<feature type="compositionally biased region" description="Basic and acidic residues" evidence="12">
    <location>
        <begin position="574"/>
        <end position="583"/>
    </location>
</feature>
<dbReference type="Gene3D" id="3.40.50.800">
    <property type="entry name" value="Anticodon-binding domain"/>
    <property type="match status" value="1"/>
</dbReference>
<dbReference type="GO" id="GO:0004694">
    <property type="term" value="F:eukaryotic translation initiation factor 2alpha kinase activity"/>
    <property type="evidence" value="ECO:0007669"/>
    <property type="project" value="TreeGrafter"/>
</dbReference>
<feature type="region of interest" description="Disordered" evidence="12">
    <location>
        <begin position="1"/>
        <end position="22"/>
    </location>
</feature>
<dbReference type="GO" id="GO:0005524">
    <property type="term" value="F:ATP binding"/>
    <property type="evidence" value="ECO:0007669"/>
    <property type="project" value="UniProtKB-UniRule"/>
</dbReference>
<gene>
    <name evidence="15" type="ORF">OSTQU699_LOCUS6848</name>
</gene>
<evidence type="ECO:0000256" key="1">
    <source>
        <dbReference type="ARBA" id="ARBA00012513"/>
    </source>
</evidence>
<evidence type="ECO:0000256" key="7">
    <source>
        <dbReference type="ARBA" id="ARBA00022917"/>
    </source>
</evidence>
<dbReference type="CDD" id="cd23823">
    <property type="entry name" value="RWD_GCN2"/>
    <property type="match status" value="1"/>
</dbReference>
<feature type="domain" description="RWD" evidence="14">
    <location>
        <begin position="25"/>
        <end position="131"/>
    </location>
</feature>
<dbReference type="InterPro" id="IPR008271">
    <property type="entry name" value="Ser/Thr_kinase_AS"/>
</dbReference>
<keyword evidence="3" id="KW-0808">Transferase</keyword>
<dbReference type="InterPro" id="IPR041715">
    <property type="entry name" value="HisRS-like_core"/>
</dbReference>
<dbReference type="PROSITE" id="PS00107">
    <property type="entry name" value="PROTEIN_KINASE_ATP"/>
    <property type="match status" value="1"/>
</dbReference>
<dbReference type="OrthoDB" id="341578at2759"/>
<evidence type="ECO:0000256" key="12">
    <source>
        <dbReference type="SAM" id="MobiDB-lite"/>
    </source>
</evidence>
<dbReference type="EMBL" id="CAJHUC010001550">
    <property type="protein sequence ID" value="CAD7701489.1"/>
    <property type="molecule type" value="Genomic_DNA"/>
</dbReference>
<dbReference type="InterPro" id="IPR016135">
    <property type="entry name" value="UBQ-conjugating_enzyme/RWD"/>
</dbReference>
<keyword evidence="16" id="KW-1185">Reference proteome</keyword>
<comment type="similarity">
    <text evidence="8">Belongs to the protein kinase superfamily. Ser/Thr protein kinase family. GCN2 subfamily.</text>
</comment>
<evidence type="ECO:0000259" key="13">
    <source>
        <dbReference type="PROSITE" id="PS50011"/>
    </source>
</evidence>
<dbReference type="InterPro" id="IPR045864">
    <property type="entry name" value="aa-tRNA-synth_II/BPL/LPL"/>
</dbReference>
<evidence type="ECO:0000256" key="6">
    <source>
        <dbReference type="ARBA" id="ARBA00022840"/>
    </source>
</evidence>
<feature type="compositionally biased region" description="Polar residues" evidence="12">
    <location>
        <begin position="618"/>
        <end position="634"/>
    </location>
</feature>
<dbReference type="SUPFAM" id="SSF54495">
    <property type="entry name" value="UBC-like"/>
    <property type="match status" value="1"/>
</dbReference>
<feature type="domain" description="Protein kinase" evidence="13">
    <location>
        <begin position="455"/>
        <end position="854"/>
    </location>
</feature>
<comment type="caution">
    <text evidence="15">The sequence shown here is derived from an EMBL/GenBank/DDBJ whole genome shotgun (WGS) entry which is preliminary data.</text>
</comment>
<dbReference type="Gene3D" id="3.10.110.10">
    <property type="entry name" value="Ubiquitin Conjugating Enzyme"/>
    <property type="match status" value="1"/>
</dbReference>
<dbReference type="EC" id="2.7.11.1" evidence="1"/>
<evidence type="ECO:0000256" key="10">
    <source>
        <dbReference type="ARBA" id="ARBA00048679"/>
    </source>
</evidence>
<evidence type="ECO:0000313" key="16">
    <source>
        <dbReference type="Proteomes" id="UP000708148"/>
    </source>
</evidence>
<dbReference type="GO" id="GO:0005829">
    <property type="term" value="C:cytosol"/>
    <property type="evidence" value="ECO:0007669"/>
    <property type="project" value="TreeGrafter"/>
</dbReference>
<comment type="catalytic activity">
    <reaction evidence="10">
        <text>L-seryl-[protein] + ATP = O-phospho-L-seryl-[protein] + ADP + H(+)</text>
        <dbReference type="Rhea" id="RHEA:17989"/>
        <dbReference type="Rhea" id="RHEA-COMP:9863"/>
        <dbReference type="Rhea" id="RHEA-COMP:11604"/>
        <dbReference type="ChEBI" id="CHEBI:15378"/>
        <dbReference type="ChEBI" id="CHEBI:29999"/>
        <dbReference type="ChEBI" id="CHEBI:30616"/>
        <dbReference type="ChEBI" id="CHEBI:83421"/>
        <dbReference type="ChEBI" id="CHEBI:456216"/>
        <dbReference type="EC" id="2.7.11.1"/>
    </reaction>
</comment>
<dbReference type="FunFam" id="3.10.110.10:FF:000050">
    <property type="entry name" value="eIF-2-alpha kinase GCN2"/>
    <property type="match status" value="1"/>
</dbReference>
<evidence type="ECO:0000256" key="9">
    <source>
        <dbReference type="ARBA" id="ARBA00047899"/>
    </source>
</evidence>
<evidence type="ECO:0000256" key="2">
    <source>
        <dbReference type="ARBA" id="ARBA00022527"/>
    </source>
</evidence>
<feature type="compositionally biased region" description="Basic residues" evidence="12">
    <location>
        <begin position="1"/>
        <end position="16"/>
    </location>
</feature>
<evidence type="ECO:0000256" key="4">
    <source>
        <dbReference type="ARBA" id="ARBA00022741"/>
    </source>
</evidence>
<evidence type="ECO:0000256" key="3">
    <source>
        <dbReference type="ARBA" id="ARBA00022679"/>
    </source>
</evidence>
<dbReference type="PANTHER" id="PTHR11042">
    <property type="entry name" value="EUKARYOTIC TRANSLATION INITIATION FACTOR 2-ALPHA KINASE EIF2-ALPHA KINASE -RELATED"/>
    <property type="match status" value="1"/>
</dbReference>
<dbReference type="SMART" id="SM00220">
    <property type="entry name" value="S_TKc"/>
    <property type="match status" value="1"/>
</dbReference>
<dbReference type="GO" id="GO:0009893">
    <property type="term" value="P:positive regulation of metabolic process"/>
    <property type="evidence" value="ECO:0007669"/>
    <property type="project" value="UniProtKB-ARBA"/>
</dbReference>
<protein>
    <recommendedName>
        <fullName evidence="1">non-specific serine/threonine protein kinase</fullName>
        <ecNumber evidence="1">2.7.11.1</ecNumber>
    </recommendedName>
</protein>